<evidence type="ECO:0000313" key="2">
    <source>
        <dbReference type="Proteomes" id="UP000094043"/>
    </source>
</evidence>
<dbReference type="EMBL" id="CP143791">
    <property type="protein sequence ID" value="WVN90761.1"/>
    <property type="molecule type" value="Genomic_DNA"/>
</dbReference>
<organism evidence="1 2">
    <name type="scientific">Cryptococcus depauperatus CBS 7841</name>
    <dbReference type="NCBI Taxonomy" id="1295531"/>
    <lineage>
        <taxon>Eukaryota</taxon>
        <taxon>Fungi</taxon>
        <taxon>Dikarya</taxon>
        <taxon>Basidiomycota</taxon>
        <taxon>Agaricomycotina</taxon>
        <taxon>Tremellomycetes</taxon>
        <taxon>Tremellales</taxon>
        <taxon>Cryptococcaceae</taxon>
        <taxon>Cryptococcus</taxon>
    </lineage>
</organism>
<evidence type="ECO:0000313" key="1">
    <source>
        <dbReference type="EMBL" id="WVN90761.1"/>
    </source>
</evidence>
<keyword evidence="2" id="KW-1185">Reference proteome</keyword>
<gene>
    <name evidence="1" type="ORF">L203_106004</name>
</gene>
<dbReference type="OrthoDB" id="2574792at2759"/>
<protein>
    <submittedName>
        <fullName evidence="1">Uncharacterized protein</fullName>
    </submittedName>
</protein>
<reference evidence="1" key="2">
    <citation type="journal article" date="2022" name="Elife">
        <title>Obligate sexual reproduction of a homothallic fungus closely related to the Cryptococcus pathogenic species complex.</title>
        <authorList>
            <person name="Passer A.R."/>
            <person name="Clancey S.A."/>
            <person name="Shea T."/>
            <person name="David-Palma M."/>
            <person name="Averette A.F."/>
            <person name="Boekhout T."/>
            <person name="Porcel B.M."/>
            <person name="Nowrousian M."/>
            <person name="Cuomo C.A."/>
            <person name="Sun S."/>
            <person name="Heitman J."/>
            <person name="Coelho M.A."/>
        </authorList>
    </citation>
    <scope>NUCLEOTIDE SEQUENCE</scope>
    <source>
        <strain evidence="1">CBS 7841</strain>
    </source>
</reference>
<reference evidence="1" key="1">
    <citation type="submission" date="2016-06" db="EMBL/GenBank/DDBJ databases">
        <authorList>
            <person name="Cuomo C."/>
            <person name="Litvintseva A."/>
            <person name="Heitman J."/>
            <person name="Chen Y."/>
            <person name="Sun S."/>
            <person name="Springer D."/>
            <person name="Dromer F."/>
            <person name="Young S."/>
            <person name="Zeng Q."/>
            <person name="Chapman S."/>
            <person name="Gujja S."/>
            <person name="Saif S."/>
            <person name="Birren B."/>
        </authorList>
    </citation>
    <scope>NUCLEOTIDE SEQUENCE</scope>
    <source>
        <strain evidence="1">CBS 7841</strain>
    </source>
</reference>
<dbReference type="AlphaFoldDB" id="A0A1E3IUY7"/>
<dbReference type="Proteomes" id="UP000094043">
    <property type="component" value="Chromosome 8"/>
</dbReference>
<dbReference type="RefSeq" id="XP_066071461.1">
    <property type="nucleotide sequence ID" value="XM_066215364.1"/>
</dbReference>
<proteinExistence type="predicted"/>
<accession>A0A1E3IUY7</accession>
<sequence length="678" mass="76427">MRTRIPVSVVRLIESFQKPDFKPIQSLRYVDSSSTPEPSFAGSAIAKKLQTDKDIKESRTWMHASAPYVVRKNANSRAATFHEHLSSNPLPSSPTTMDMLNRQVFYSKAISLLIGTWGDLEAIVPLLERSLEEGVPISTPTFTQILQSTLHHPSPEQRRVIIQSAIPLFPDKLDIPLLDLVLRHLIRDSSIGPDAVESTINQCLALEGKNGKENWPWEVWELMLYAYTPNGDFASASKLLREFKSVVCSYLAGPSTSANPKRLETEEKEAIIRFYTGIMNVWCLFASAKQRNRIKIGSHIPRQLTKDMIQVMGEEQMNVRFITAWLKAEIVAENWDSLNEIIEKFFEVEMGEEISDSVASEAWATLFSAYDTQAPSLLPLRTCIAYYIARGVFEQFGSIDDFSFPNPSRPLNPKSMSKSVINSILRAVFHPLQNRGLKNETAKVDLPLLLCVLRLLKSYLPVQKEGPHQTTIDILSAGLYHTAQSLPSSTLHSLALSSSNVLSLPTSKSYRSMLKKKKWAQHGLGKEEWEILTRAIHYHRLSLASENGLSDSETDLVHLPLSIPVARLATTTPTVEHDDDKWTSTITARYPLNNKQTSSSTQVLFPAVMILLERLVIAFAMIEIDENNPLDVKTREGMDDTELLKTIMKSVYEDLNYLSRRERRVAKRDKKTAGGYQV</sequence>
<name>A0A1E3IUY7_9TREE</name>
<dbReference type="VEuPathDB" id="FungiDB:L203_00711"/>
<dbReference type="KEGG" id="cdep:91090212"/>
<dbReference type="GeneID" id="91090212"/>
<reference evidence="1" key="3">
    <citation type="submission" date="2024-01" db="EMBL/GenBank/DDBJ databases">
        <authorList>
            <person name="Coelho M.A."/>
            <person name="David-Palma M."/>
            <person name="Shea T."/>
            <person name="Sun S."/>
            <person name="Cuomo C.A."/>
            <person name="Heitman J."/>
        </authorList>
    </citation>
    <scope>NUCLEOTIDE SEQUENCE</scope>
    <source>
        <strain evidence="1">CBS 7841</strain>
    </source>
</reference>